<dbReference type="PANTHER" id="PTHR30273:SF2">
    <property type="entry name" value="PROTEIN FECR"/>
    <property type="match status" value="1"/>
</dbReference>
<dbReference type="EMBL" id="WNXD01000002">
    <property type="protein sequence ID" value="MBB2146801.1"/>
    <property type="molecule type" value="Genomic_DNA"/>
</dbReference>
<dbReference type="PIRSF" id="PIRSF018266">
    <property type="entry name" value="FecR"/>
    <property type="match status" value="1"/>
</dbReference>
<dbReference type="RefSeq" id="WP_182923439.1">
    <property type="nucleotide sequence ID" value="NZ_WNXD01000002.1"/>
</dbReference>
<keyword evidence="1" id="KW-0812">Transmembrane</keyword>
<evidence type="ECO:0000259" key="3">
    <source>
        <dbReference type="Pfam" id="PF16344"/>
    </source>
</evidence>
<dbReference type="InterPro" id="IPR012373">
    <property type="entry name" value="Ferrdict_sens_TM"/>
</dbReference>
<proteinExistence type="predicted"/>
<dbReference type="AlphaFoldDB" id="A0A923E154"/>
<dbReference type="GO" id="GO:0016989">
    <property type="term" value="F:sigma factor antagonist activity"/>
    <property type="evidence" value="ECO:0007669"/>
    <property type="project" value="TreeGrafter"/>
</dbReference>
<dbReference type="Pfam" id="PF16344">
    <property type="entry name" value="FecR_C"/>
    <property type="match status" value="1"/>
</dbReference>
<sequence length="373" mass="40774">MENREEQILERFAAGTATEQEKALVSDWVLLGRFPDLDLSEKDINASLARIEARLALVRSVKRFRLWPRIAAAASIVLIASVGIYFYQKSAAVQDYDQVALQNKIIPGKDKAILTLADGSKIDLTDAMAGGLAQQGGVKISKTADGQLIYEFAEAAKGTTGFNTVSTPNGGQHQISLPDGSKVWLNAASSLKFPVSFASMSERRVELSGEGYFEVARDKKHPFVVSSIGQTVEVLGTHFDVNAYGDGGRLRTTLLEGSVRLAIGDNVSKVLVPGQQASFGKGTGIKISAVDVSESVAWKEGYFMFNNESLENIMLSVSRWYDVDIEFKDNDIKDDPFWGTVSRFAKVGDVLKVLERTGEVHFKIEGRKIIVSK</sequence>
<feature type="domain" description="Protein FecR C-terminal" evidence="3">
    <location>
        <begin position="302"/>
        <end position="371"/>
    </location>
</feature>
<dbReference type="Proteomes" id="UP000601055">
    <property type="component" value="Unassembled WGS sequence"/>
</dbReference>
<dbReference type="InterPro" id="IPR032508">
    <property type="entry name" value="FecR_C"/>
</dbReference>
<dbReference type="Gene3D" id="2.60.120.1440">
    <property type="match status" value="1"/>
</dbReference>
<reference evidence="4" key="1">
    <citation type="submission" date="2019-11" db="EMBL/GenBank/DDBJ databases">
        <title>Description of Pedobacter sp. LMG 31464T.</title>
        <authorList>
            <person name="Carlier A."/>
            <person name="Qi S."/>
            <person name="Vandamme P."/>
        </authorList>
    </citation>
    <scope>NUCLEOTIDE SEQUENCE</scope>
    <source>
        <strain evidence="4">LMG 31464</strain>
    </source>
</reference>
<evidence type="ECO:0000313" key="4">
    <source>
        <dbReference type="EMBL" id="MBB2146801.1"/>
    </source>
</evidence>
<name>A0A923E154_9SPHI</name>
<dbReference type="Gene3D" id="3.55.50.30">
    <property type="match status" value="1"/>
</dbReference>
<protein>
    <submittedName>
        <fullName evidence="4">DUF4974 domain-containing protein</fullName>
    </submittedName>
</protein>
<evidence type="ECO:0000259" key="2">
    <source>
        <dbReference type="Pfam" id="PF04773"/>
    </source>
</evidence>
<keyword evidence="5" id="KW-1185">Reference proteome</keyword>
<evidence type="ECO:0000313" key="5">
    <source>
        <dbReference type="Proteomes" id="UP000601055"/>
    </source>
</evidence>
<organism evidence="4 5">
    <name type="scientific">Pedobacter planticolens</name>
    <dbReference type="NCBI Taxonomy" id="2679964"/>
    <lineage>
        <taxon>Bacteria</taxon>
        <taxon>Pseudomonadati</taxon>
        <taxon>Bacteroidota</taxon>
        <taxon>Sphingobacteriia</taxon>
        <taxon>Sphingobacteriales</taxon>
        <taxon>Sphingobacteriaceae</taxon>
        <taxon>Pedobacter</taxon>
    </lineage>
</organism>
<comment type="caution">
    <text evidence="4">The sequence shown here is derived from an EMBL/GenBank/DDBJ whole genome shotgun (WGS) entry which is preliminary data.</text>
</comment>
<dbReference type="PANTHER" id="PTHR30273">
    <property type="entry name" value="PERIPLASMIC SIGNAL SENSOR AND SIGMA FACTOR ACTIVATOR FECR-RELATED"/>
    <property type="match status" value="1"/>
</dbReference>
<dbReference type="InterPro" id="IPR006860">
    <property type="entry name" value="FecR"/>
</dbReference>
<gene>
    <name evidence="4" type="ORF">GM921_14960</name>
</gene>
<feature type="transmembrane region" description="Helical" evidence="1">
    <location>
        <begin position="66"/>
        <end position="87"/>
    </location>
</feature>
<accession>A0A923E154</accession>
<keyword evidence="1" id="KW-0472">Membrane</keyword>
<keyword evidence="1" id="KW-1133">Transmembrane helix</keyword>
<feature type="domain" description="FecR protein" evidence="2">
    <location>
        <begin position="164"/>
        <end position="260"/>
    </location>
</feature>
<dbReference type="Pfam" id="PF04773">
    <property type="entry name" value="FecR"/>
    <property type="match status" value="1"/>
</dbReference>
<evidence type="ECO:0000256" key="1">
    <source>
        <dbReference type="SAM" id="Phobius"/>
    </source>
</evidence>